<sequence length="88" mass="10354">MDRFCRRCKKTATDEGTSKHKIAARRKDDRRMWDCTIASSANFNATRRTQINTCTSANFRNCKTVLSDQRRQQDEVRQNIKAARRKND</sequence>
<reference evidence="2 3" key="1">
    <citation type="journal article" date="2019" name="Sci. Rep.">
        <title>Orb-weaving spider Araneus ventricosus genome elucidates the spidroin gene catalogue.</title>
        <authorList>
            <person name="Kono N."/>
            <person name="Nakamura H."/>
            <person name="Ohtoshi R."/>
            <person name="Moran D.A.P."/>
            <person name="Shinohara A."/>
            <person name="Yoshida Y."/>
            <person name="Fujiwara M."/>
            <person name="Mori M."/>
            <person name="Tomita M."/>
            <person name="Arakawa K."/>
        </authorList>
    </citation>
    <scope>NUCLEOTIDE SEQUENCE [LARGE SCALE GENOMIC DNA]</scope>
</reference>
<dbReference type="Proteomes" id="UP000499080">
    <property type="component" value="Unassembled WGS sequence"/>
</dbReference>
<feature type="region of interest" description="Disordered" evidence="1">
    <location>
        <begin position="67"/>
        <end position="88"/>
    </location>
</feature>
<keyword evidence="3" id="KW-1185">Reference proteome</keyword>
<protein>
    <submittedName>
        <fullName evidence="2">Uncharacterized protein</fullName>
    </submittedName>
</protein>
<proteinExistence type="predicted"/>
<accession>A0A4Y2NNJ7</accession>
<organism evidence="2 3">
    <name type="scientific">Araneus ventricosus</name>
    <name type="common">Orbweaver spider</name>
    <name type="synonym">Epeira ventricosa</name>
    <dbReference type="NCBI Taxonomy" id="182803"/>
    <lineage>
        <taxon>Eukaryota</taxon>
        <taxon>Metazoa</taxon>
        <taxon>Ecdysozoa</taxon>
        <taxon>Arthropoda</taxon>
        <taxon>Chelicerata</taxon>
        <taxon>Arachnida</taxon>
        <taxon>Araneae</taxon>
        <taxon>Araneomorphae</taxon>
        <taxon>Entelegynae</taxon>
        <taxon>Araneoidea</taxon>
        <taxon>Araneidae</taxon>
        <taxon>Araneus</taxon>
    </lineage>
</organism>
<evidence type="ECO:0000313" key="2">
    <source>
        <dbReference type="EMBL" id="GBN41105.1"/>
    </source>
</evidence>
<gene>
    <name evidence="2" type="ORF">AVEN_77305_1</name>
</gene>
<name>A0A4Y2NNJ7_ARAVE</name>
<dbReference type="AlphaFoldDB" id="A0A4Y2NNJ7"/>
<evidence type="ECO:0000313" key="3">
    <source>
        <dbReference type="Proteomes" id="UP000499080"/>
    </source>
</evidence>
<comment type="caution">
    <text evidence="2">The sequence shown here is derived from an EMBL/GenBank/DDBJ whole genome shotgun (WGS) entry which is preliminary data.</text>
</comment>
<feature type="compositionally biased region" description="Basic and acidic residues" evidence="1">
    <location>
        <begin position="68"/>
        <end position="78"/>
    </location>
</feature>
<evidence type="ECO:0000256" key="1">
    <source>
        <dbReference type="SAM" id="MobiDB-lite"/>
    </source>
</evidence>
<dbReference type="EMBL" id="BGPR01009606">
    <property type="protein sequence ID" value="GBN41105.1"/>
    <property type="molecule type" value="Genomic_DNA"/>
</dbReference>